<dbReference type="EMBL" id="SUTE01000085">
    <property type="protein sequence ID" value="MBE6506058.1"/>
    <property type="molecule type" value="Genomic_DNA"/>
</dbReference>
<name>A0A8T3VDN8_9EURY</name>
<organism evidence="1 2">
    <name type="scientific">Methanobrevibacter millerae</name>
    <dbReference type="NCBI Taxonomy" id="230361"/>
    <lineage>
        <taxon>Archaea</taxon>
        <taxon>Methanobacteriati</taxon>
        <taxon>Methanobacteriota</taxon>
        <taxon>Methanomada group</taxon>
        <taxon>Methanobacteria</taxon>
        <taxon>Methanobacteriales</taxon>
        <taxon>Methanobacteriaceae</taxon>
        <taxon>Methanobrevibacter</taxon>
    </lineage>
</organism>
<comment type="caution">
    <text evidence="1">The sequence shown here is derived from an EMBL/GenBank/DDBJ whole genome shotgun (WGS) entry which is preliminary data.</text>
</comment>
<sequence>MIKKFMMIIILTLFLTSAVSASDVDQVANIDNSEIQIQESVEVDQLDLEEFEVDDVVENDVVSEDELTPINCNQVYDNSYIINELENFNEIEHVCIEVLKNEILNSNTDLDFNSNLSKFEGIDKFKILTHDDLIFYNGYCHILTHVVDKNIIVSTDKLHTKFAFSIDNLIVGSANAFIYAIFNPNFSNFYLLSFSTFQTFSDFVQIFMNINYYEYILFSE</sequence>
<proteinExistence type="predicted"/>
<gene>
    <name evidence="1" type="ORF">E7Z73_10060</name>
</gene>
<accession>A0A8T3VDN8</accession>
<reference evidence="1" key="1">
    <citation type="submission" date="2019-04" db="EMBL/GenBank/DDBJ databases">
        <title>Evolution of Biomass-Degrading Anaerobic Consortia Revealed by Metagenomics.</title>
        <authorList>
            <person name="Peng X."/>
        </authorList>
    </citation>
    <scope>NUCLEOTIDE SEQUENCE</scope>
    <source>
        <strain evidence="1">SIG12</strain>
    </source>
</reference>
<dbReference type="RefSeq" id="WP_303737707.1">
    <property type="nucleotide sequence ID" value="NZ_SUTE01000085.1"/>
</dbReference>
<evidence type="ECO:0000313" key="1">
    <source>
        <dbReference type="EMBL" id="MBE6506058.1"/>
    </source>
</evidence>
<evidence type="ECO:0000313" key="2">
    <source>
        <dbReference type="Proteomes" id="UP000762703"/>
    </source>
</evidence>
<protein>
    <submittedName>
        <fullName evidence="1">Uncharacterized protein</fullName>
    </submittedName>
</protein>
<dbReference type="AlphaFoldDB" id="A0A8T3VDN8"/>
<dbReference type="Proteomes" id="UP000762703">
    <property type="component" value="Unassembled WGS sequence"/>
</dbReference>